<evidence type="ECO:0000313" key="2">
    <source>
        <dbReference type="Proteomes" id="UP001211907"/>
    </source>
</evidence>
<dbReference type="EMBL" id="JADGJH010001644">
    <property type="protein sequence ID" value="KAJ3111308.1"/>
    <property type="molecule type" value="Genomic_DNA"/>
</dbReference>
<dbReference type="InterPro" id="IPR010286">
    <property type="entry name" value="METTL16/RlmF"/>
</dbReference>
<dbReference type="GO" id="GO:0008168">
    <property type="term" value="F:methyltransferase activity"/>
    <property type="evidence" value="ECO:0007669"/>
    <property type="project" value="InterPro"/>
</dbReference>
<proteinExistence type="predicted"/>
<organism evidence="1 2">
    <name type="scientific">Physocladia obscura</name>
    <dbReference type="NCBI Taxonomy" id="109957"/>
    <lineage>
        <taxon>Eukaryota</taxon>
        <taxon>Fungi</taxon>
        <taxon>Fungi incertae sedis</taxon>
        <taxon>Chytridiomycota</taxon>
        <taxon>Chytridiomycota incertae sedis</taxon>
        <taxon>Chytridiomycetes</taxon>
        <taxon>Chytridiales</taxon>
        <taxon>Chytriomycetaceae</taxon>
        <taxon>Physocladia</taxon>
    </lineage>
</organism>
<dbReference type="Pfam" id="PF05971">
    <property type="entry name" value="Methyltransf_10"/>
    <property type="match status" value="1"/>
</dbReference>
<dbReference type="AlphaFoldDB" id="A0AAD5XA14"/>
<name>A0AAD5XA14_9FUNG</name>
<keyword evidence="2" id="KW-1185">Reference proteome</keyword>
<accession>A0AAD5XA14</accession>
<reference evidence="1" key="1">
    <citation type="submission" date="2020-05" db="EMBL/GenBank/DDBJ databases">
        <title>Phylogenomic resolution of chytrid fungi.</title>
        <authorList>
            <person name="Stajich J.E."/>
            <person name="Amses K."/>
            <person name="Simmons R."/>
            <person name="Seto K."/>
            <person name="Myers J."/>
            <person name="Bonds A."/>
            <person name="Quandt C.A."/>
            <person name="Barry K."/>
            <person name="Liu P."/>
            <person name="Grigoriev I."/>
            <person name="Longcore J.E."/>
            <person name="James T.Y."/>
        </authorList>
    </citation>
    <scope>NUCLEOTIDE SEQUENCE</scope>
    <source>
        <strain evidence="1">JEL0513</strain>
    </source>
</reference>
<gene>
    <name evidence="1" type="ORF">HK100_002734</name>
</gene>
<sequence length="147" mass="16526">MGQKRKDLSEDSSKKKFAHSDAQILASNLACEKIESHNEQFKSKLRNEHFPIDIHTEANPFRPPSDLLPPLDFVVLASKYPNLSKYVHKTRAGTPAIDFRNAKALRELSSAVLFLSSRLGYVCWTEHLVRLNCGSSTAEDLVNAIDM</sequence>
<comment type="caution">
    <text evidence="1">The sequence shown here is derived from an EMBL/GenBank/DDBJ whole genome shotgun (WGS) entry which is preliminary data.</text>
</comment>
<dbReference type="Proteomes" id="UP001211907">
    <property type="component" value="Unassembled WGS sequence"/>
</dbReference>
<protein>
    <submittedName>
        <fullName evidence="1">Uncharacterized protein</fullName>
    </submittedName>
</protein>
<evidence type="ECO:0000313" key="1">
    <source>
        <dbReference type="EMBL" id="KAJ3111308.1"/>
    </source>
</evidence>